<name>A0A1Y1KXC5_PHOPY</name>
<organism evidence="2">
    <name type="scientific">Photinus pyralis</name>
    <name type="common">Common eastern firefly</name>
    <name type="synonym">Lampyris pyralis</name>
    <dbReference type="NCBI Taxonomy" id="7054"/>
    <lineage>
        <taxon>Eukaryota</taxon>
        <taxon>Metazoa</taxon>
        <taxon>Ecdysozoa</taxon>
        <taxon>Arthropoda</taxon>
        <taxon>Hexapoda</taxon>
        <taxon>Insecta</taxon>
        <taxon>Pterygota</taxon>
        <taxon>Neoptera</taxon>
        <taxon>Endopterygota</taxon>
        <taxon>Coleoptera</taxon>
        <taxon>Polyphaga</taxon>
        <taxon>Elateriformia</taxon>
        <taxon>Elateroidea</taxon>
        <taxon>Lampyridae</taxon>
        <taxon>Lampyrinae</taxon>
        <taxon>Photinus</taxon>
    </lineage>
</organism>
<reference evidence="2" key="1">
    <citation type="journal article" date="2016" name="Sci. Rep.">
        <title>Molecular characterization of firefly nuptial gifts: a multi-omics approach sheds light on postcopulatory sexual selection.</title>
        <authorList>
            <person name="Al-Wathiqui N."/>
            <person name="Fallon T.R."/>
            <person name="South A."/>
            <person name="Weng J.K."/>
            <person name="Lewis S.M."/>
        </authorList>
    </citation>
    <scope>NUCLEOTIDE SEQUENCE</scope>
</reference>
<feature type="region of interest" description="Disordered" evidence="1">
    <location>
        <begin position="173"/>
        <end position="221"/>
    </location>
</feature>
<evidence type="ECO:0000313" key="2">
    <source>
        <dbReference type="EMBL" id="JAV65218.1"/>
    </source>
</evidence>
<accession>A0A1Y1KXC5</accession>
<proteinExistence type="predicted"/>
<evidence type="ECO:0000256" key="1">
    <source>
        <dbReference type="SAM" id="MobiDB-lite"/>
    </source>
</evidence>
<protein>
    <recommendedName>
        <fullName evidence="3">PWWP domain-containing protein</fullName>
    </recommendedName>
</protein>
<feature type="region of interest" description="Disordered" evidence="1">
    <location>
        <begin position="71"/>
        <end position="100"/>
    </location>
</feature>
<feature type="compositionally biased region" description="Low complexity" evidence="1">
    <location>
        <begin position="191"/>
        <end position="214"/>
    </location>
</feature>
<evidence type="ECO:0008006" key="3">
    <source>
        <dbReference type="Google" id="ProtNLM"/>
    </source>
</evidence>
<sequence length="310" mass="33746">MKYIIQAIFELSAPPPTEAVEILKTLLQKSEVNDFVAEAGSEEEAKELLGQALRLFPPFWYEIKPKVYQKRPQRQKRGRKAMRERSSQESSSTDVSTAGVEDTATAVIDDVVGPSSALNMKNESQNTAVEPTVLPAPTSVAITVAIEVHRCADGSRPRSRQMKKRAAIDAAVAGPSNAGAQAGWDDIVTNPASPSPMRHSPPSSSSSSSSPSPSATDPVNPLATVPPPINVGDLVWAKAKFMGYWLGEVVDVVRVTRHINYIVELKGRGRFKIAEHFVKVFNRAEPIPSFVKPGKKQRETLTNIIDSLPQ</sequence>
<feature type="compositionally biased region" description="Basic residues" evidence="1">
    <location>
        <begin position="71"/>
        <end position="80"/>
    </location>
</feature>
<dbReference type="AlphaFoldDB" id="A0A1Y1KXC5"/>
<dbReference type="EMBL" id="GEZM01073262">
    <property type="protein sequence ID" value="JAV65218.1"/>
    <property type="molecule type" value="Transcribed_RNA"/>
</dbReference>